<accession>A0A396H0B5</accession>
<dbReference type="PANTHER" id="PTHR33116">
    <property type="entry name" value="REVERSE TRANSCRIPTASE ZINC-BINDING DOMAIN-CONTAINING PROTEIN-RELATED-RELATED"/>
    <property type="match status" value="1"/>
</dbReference>
<evidence type="ECO:0000313" key="2">
    <source>
        <dbReference type="Proteomes" id="UP000265566"/>
    </source>
</evidence>
<sequence length="120" mass="14009">MVANCCNWQRIYQKRCQVFLSTFMYEQNIICNKIEVKVVTSHSRYLGLPVIFGRSKKEVFVFVQDRLQKKVKGWKEKYLSNAGKETLFRAVALAILSYIMSCYKIREGCCANIEGMLSKF</sequence>
<gene>
    <name evidence="1" type="ORF">MtrunA17_Chr7g0220681</name>
</gene>
<protein>
    <submittedName>
        <fullName evidence="1">Uncharacterized protein</fullName>
    </submittedName>
</protein>
<organism evidence="1 2">
    <name type="scientific">Medicago truncatula</name>
    <name type="common">Barrel medic</name>
    <name type="synonym">Medicago tribuloides</name>
    <dbReference type="NCBI Taxonomy" id="3880"/>
    <lineage>
        <taxon>Eukaryota</taxon>
        <taxon>Viridiplantae</taxon>
        <taxon>Streptophyta</taxon>
        <taxon>Embryophyta</taxon>
        <taxon>Tracheophyta</taxon>
        <taxon>Spermatophyta</taxon>
        <taxon>Magnoliopsida</taxon>
        <taxon>eudicotyledons</taxon>
        <taxon>Gunneridae</taxon>
        <taxon>Pentapetalae</taxon>
        <taxon>rosids</taxon>
        <taxon>fabids</taxon>
        <taxon>Fabales</taxon>
        <taxon>Fabaceae</taxon>
        <taxon>Papilionoideae</taxon>
        <taxon>50 kb inversion clade</taxon>
        <taxon>NPAAA clade</taxon>
        <taxon>Hologalegina</taxon>
        <taxon>IRL clade</taxon>
        <taxon>Trifolieae</taxon>
        <taxon>Medicago</taxon>
    </lineage>
</organism>
<dbReference type="EMBL" id="PSQE01000007">
    <property type="protein sequence ID" value="RHN44555.1"/>
    <property type="molecule type" value="Genomic_DNA"/>
</dbReference>
<proteinExistence type="predicted"/>
<dbReference type="PANTHER" id="PTHR33116:SF86">
    <property type="entry name" value="REVERSE TRANSCRIPTASE DOMAIN-CONTAINING PROTEIN"/>
    <property type="match status" value="1"/>
</dbReference>
<dbReference type="Gramene" id="rna38689">
    <property type="protein sequence ID" value="RHN44555.1"/>
    <property type="gene ID" value="gene38689"/>
</dbReference>
<reference evidence="2" key="1">
    <citation type="journal article" date="2018" name="Nat. Plants">
        <title>Whole-genome landscape of Medicago truncatula symbiotic genes.</title>
        <authorList>
            <person name="Pecrix Y."/>
            <person name="Staton S.E."/>
            <person name="Sallet E."/>
            <person name="Lelandais-Briere C."/>
            <person name="Moreau S."/>
            <person name="Carrere S."/>
            <person name="Blein T."/>
            <person name="Jardinaud M.F."/>
            <person name="Latrasse D."/>
            <person name="Zouine M."/>
            <person name="Zahm M."/>
            <person name="Kreplak J."/>
            <person name="Mayjonade B."/>
            <person name="Satge C."/>
            <person name="Perez M."/>
            <person name="Cauet S."/>
            <person name="Marande W."/>
            <person name="Chantry-Darmon C."/>
            <person name="Lopez-Roques C."/>
            <person name="Bouchez O."/>
            <person name="Berard A."/>
            <person name="Debelle F."/>
            <person name="Munos S."/>
            <person name="Bendahmane A."/>
            <person name="Berges H."/>
            <person name="Niebel A."/>
            <person name="Buitink J."/>
            <person name="Frugier F."/>
            <person name="Benhamed M."/>
            <person name="Crespi M."/>
            <person name="Gouzy J."/>
            <person name="Gamas P."/>
        </authorList>
    </citation>
    <scope>NUCLEOTIDE SEQUENCE [LARGE SCALE GENOMIC DNA]</scope>
    <source>
        <strain evidence="2">cv. Jemalong A17</strain>
    </source>
</reference>
<comment type="caution">
    <text evidence="1">The sequence shown here is derived from an EMBL/GenBank/DDBJ whole genome shotgun (WGS) entry which is preliminary data.</text>
</comment>
<dbReference type="AlphaFoldDB" id="A0A396H0B5"/>
<name>A0A396H0B5_MEDTR</name>
<dbReference type="Proteomes" id="UP000265566">
    <property type="component" value="Chromosome 7"/>
</dbReference>
<evidence type="ECO:0000313" key="1">
    <source>
        <dbReference type="EMBL" id="RHN44555.1"/>
    </source>
</evidence>